<dbReference type="Proteomes" id="UP001476247">
    <property type="component" value="Unassembled WGS sequence"/>
</dbReference>
<comment type="caution">
    <text evidence="2">The sequence shown here is derived from an EMBL/GenBank/DDBJ whole genome shotgun (WGS) entry which is preliminary data.</text>
</comment>
<organism evidence="2 3">
    <name type="scientific">Helicostylum pulchrum</name>
    <dbReference type="NCBI Taxonomy" id="562976"/>
    <lineage>
        <taxon>Eukaryota</taxon>
        <taxon>Fungi</taxon>
        <taxon>Fungi incertae sedis</taxon>
        <taxon>Mucoromycota</taxon>
        <taxon>Mucoromycotina</taxon>
        <taxon>Mucoromycetes</taxon>
        <taxon>Mucorales</taxon>
        <taxon>Mucorineae</taxon>
        <taxon>Mucoraceae</taxon>
        <taxon>Helicostylum</taxon>
    </lineage>
</organism>
<sequence>MDLEILNSFDPALKNFLRSLQDDMKTFAGLVTANQNLTDENESLRAQVQKLQILCENSKNADNSRTRGPTIDLTPVLSTAQGINASKYAPTITTPLEPTPQSTEWTQVVQRKNAQRKSKAPLSDRKRVVFTYYTDI</sequence>
<keyword evidence="3" id="KW-1185">Reference proteome</keyword>
<feature type="coiled-coil region" evidence="1">
    <location>
        <begin position="34"/>
        <end position="61"/>
    </location>
</feature>
<evidence type="ECO:0000256" key="1">
    <source>
        <dbReference type="SAM" id="Coils"/>
    </source>
</evidence>
<evidence type="ECO:0000313" key="3">
    <source>
        <dbReference type="Proteomes" id="UP001476247"/>
    </source>
</evidence>
<proteinExistence type="predicted"/>
<gene>
    <name evidence="2" type="ORF">HPULCUR_005937</name>
</gene>
<reference evidence="2 3" key="1">
    <citation type="submission" date="2024-04" db="EMBL/GenBank/DDBJ databases">
        <title>genome sequences of Mucor flavus KT1a and Helicostylum pulchrum KT1b strains isolation_sourced from the surface of a dry-aged beef.</title>
        <authorList>
            <person name="Toyotome T."/>
            <person name="Hosono M."/>
            <person name="Torimaru M."/>
            <person name="Fukuda K."/>
            <person name="Mikami N."/>
        </authorList>
    </citation>
    <scope>NUCLEOTIDE SEQUENCE [LARGE SCALE GENOMIC DNA]</scope>
    <source>
        <strain evidence="2 3">KT1b</strain>
    </source>
</reference>
<name>A0ABP9Y0G9_9FUNG</name>
<evidence type="ECO:0000313" key="2">
    <source>
        <dbReference type="EMBL" id="GAA5800505.1"/>
    </source>
</evidence>
<accession>A0ABP9Y0G9</accession>
<keyword evidence="1" id="KW-0175">Coiled coil</keyword>
<dbReference type="EMBL" id="BAABUJ010000016">
    <property type="protein sequence ID" value="GAA5800505.1"/>
    <property type="molecule type" value="Genomic_DNA"/>
</dbReference>
<protein>
    <submittedName>
        <fullName evidence="2">Uncharacterized protein</fullName>
    </submittedName>
</protein>